<proteinExistence type="predicted"/>
<organism evidence="1 2">
    <name type="scientific">Candidatus Scatomorpha pullistercoris</name>
    <dbReference type="NCBI Taxonomy" id="2840929"/>
    <lineage>
        <taxon>Bacteria</taxon>
        <taxon>Bacillati</taxon>
        <taxon>Bacillota</taxon>
        <taxon>Clostridia</taxon>
        <taxon>Eubacteriales</taxon>
        <taxon>Candidatus Scatomorpha</taxon>
    </lineage>
</organism>
<dbReference type="EMBL" id="DVJS01000158">
    <property type="protein sequence ID" value="HIS97583.1"/>
    <property type="molecule type" value="Genomic_DNA"/>
</dbReference>
<dbReference type="AlphaFoldDB" id="A0A9D1G5F0"/>
<dbReference type="Proteomes" id="UP000886876">
    <property type="component" value="Unassembled WGS sequence"/>
</dbReference>
<reference evidence="1" key="2">
    <citation type="journal article" date="2021" name="PeerJ">
        <title>Extensive microbial diversity within the chicken gut microbiome revealed by metagenomics and culture.</title>
        <authorList>
            <person name="Gilroy R."/>
            <person name="Ravi A."/>
            <person name="Getino M."/>
            <person name="Pursley I."/>
            <person name="Horton D.L."/>
            <person name="Alikhan N.F."/>
            <person name="Baker D."/>
            <person name="Gharbi K."/>
            <person name="Hall N."/>
            <person name="Watson M."/>
            <person name="Adriaenssens E.M."/>
            <person name="Foster-Nyarko E."/>
            <person name="Jarju S."/>
            <person name="Secka A."/>
            <person name="Antonio M."/>
            <person name="Oren A."/>
            <person name="Chaudhuri R.R."/>
            <person name="La Ragione R."/>
            <person name="Hildebrand F."/>
            <person name="Pallen M.J."/>
        </authorList>
    </citation>
    <scope>NUCLEOTIDE SEQUENCE</scope>
    <source>
        <strain evidence="1">ChiHecec3B27-6122</strain>
    </source>
</reference>
<reference evidence="1" key="1">
    <citation type="submission" date="2020-10" db="EMBL/GenBank/DDBJ databases">
        <authorList>
            <person name="Gilroy R."/>
        </authorList>
    </citation>
    <scope>NUCLEOTIDE SEQUENCE</scope>
    <source>
        <strain evidence="1">ChiHecec3B27-6122</strain>
    </source>
</reference>
<sequence length="113" mass="12423">MAAGGGGSLELGEGILDAFKELNPDVEIKIDLYDVQSMKSDESSFGVAITGRPLTNADLKTEAENGTSEYKVVMGIIQVDAKWWNDTDKVSEVWTPYFEEVGYTGDVVQYDFD</sequence>
<evidence type="ECO:0000313" key="1">
    <source>
        <dbReference type="EMBL" id="HIS97583.1"/>
    </source>
</evidence>
<evidence type="ECO:0000313" key="2">
    <source>
        <dbReference type="Proteomes" id="UP000886876"/>
    </source>
</evidence>
<comment type="caution">
    <text evidence="1">The sequence shown here is derived from an EMBL/GenBank/DDBJ whole genome shotgun (WGS) entry which is preliminary data.</text>
</comment>
<gene>
    <name evidence="1" type="ORF">IAD42_06375</name>
</gene>
<name>A0A9D1G5F0_9FIRM</name>
<protein>
    <recommendedName>
        <fullName evidence="3">Extracellular solute-binding protein</fullName>
    </recommendedName>
</protein>
<accession>A0A9D1G5F0</accession>
<evidence type="ECO:0008006" key="3">
    <source>
        <dbReference type="Google" id="ProtNLM"/>
    </source>
</evidence>